<evidence type="ECO:0000256" key="7">
    <source>
        <dbReference type="SAM" id="MobiDB-lite"/>
    </source>
</evidence>
<dbReference type="SUPFAM" id="SSF46626">
    <property type="entry name" value="Cytochrome c"/>
    <property type="match status" value="1"/>
</dbReference>
<feature type="domain" description="Cytochrome c" evidence="9">
    <location>
        <begin position="73"/>
        <end position="155"/>
    </location>
</feature>
<evidence type="ECO:0000313" key="11">
    <source>
        <dbReference type="Proteomes" id="UP000215188"/>
    </source>
</evidence>
<keyword evidence="8" id="KW-0472">Membrane</keyword>
<sequence>MSEEHGNLIKSPKQLIVMVFASFFVPLIIIAFLMTYVGSGKKPSTNPDAAAESANQLIKPVALLDFKDASGPRVFKTGEEIYKQACASCHATGAAGAPKYGDAGGWGARLGRGYDGLLSAVVKGKGAMPARAGTSPADISDYELGRAVVYLTASAGGKLAEPKPPAPEAPKQDEPKK</sequence>
<keyword evidence="5 6" id="KW-0408">Iron</keyword>
<evidence type="ECO:0000256" key="1">
    <source>
        <dbReference type="ARBA" id="ARBA00022448"/>
    </source>
</evidence>
<dbReference type="PANTHER" id="PTHR40942:SF4">
    <property type="entry name" value="CYTOCHROME C5"/>
    <property type="match status" value="1"/>
</dbReference>
<keyword evidence="11" id="KW-1185">Reference proteome</keyword>
<accession>A0A229FWJ0</accession>
<feature type="transmembrane region" description="Helical" evidence="8">
    <location>
        <begin position="15"/>
        <end position="37"/>
    </location>
</feature>
<dbReference type="GO" id="GO:0020037">
    <property type="term" value="F:heme binding"/>
    <property type="evidence" value="ECO:0007669"/>
    <property type="project" value="InterPro"/>
</dbReference>
<keyword evidence="1" id="KW-0813">Transport</keyword>
<dbReference type="InterPro" id="IPR009056">
    <property type="entry name" value="Cyt_c-like_dom"/>
</dbReference>
<dbReference type="OrthoDB" id="9814708at2"/>
<keyword evidence="2 6" id="KW-0349">Heme</keyword>
<dbReference type="RefSeq" id="WP_089514974.1">
    <property type="nucleotide sequence ID" value="NZ_NJGG01000001.1"/>
</dbReference>
<dbReference type="PRINTS" id="PR00607">
    <property type="entry name" value="CYTCHROMECIE"/>
</dbReference>
<evidence type="ECO:0000256" key="6">
    <source>
        <dbReference type="PROSITE-ProRule" id="PRU00433"/>
    </source>
</evidence>
<dbReference type="GO" id="GO:0009055">
    <property type="term" value="F:electron transfer activity"/>
    <property type="evidence" value="ECO:0007669"/>
    <property type="project" value="InterPro"/>
</dbReference>
<dbReference type="AlphaFoldDB" id="A0A229FWJ0"/>
<name>A0A229FWJ0_9BURK</name>
<evidence type="ECO:0000256" key="8">
    <source>
        <dbReference type="SAM" id="Phobius"/>
    </source>
</evidence>
<evidence type="ECO:0000313" key="10">
    <source>
        <dbReference type="EMBL" id="OXL15938.1"/>
    </source>
</evidence>
<dbReference type="Proteomes" id="UP000215188">
    <property type="component" value="Unassembled WGS sequence"/>
</dbReference>
<dbReference type="EMBL" id="NJGG01000001">
    <property type="protein sequence ID" value="OXL15938.1"/>
    <property type="molecule type" value="Genomic_DNA"/>
</dbReference>
<evidence type="ECO:0000256" key="2">
    <source>
        <dbReference type="ARBA" id="ARBA00022617"/>
    </source>
</evidence>
<comment type="caution">
    <text evidence="10">The sequence shown here is derived from an EMBL/GenBank/DDBJ whole genome shotgun (WGS) entry which is preliminary data.</text>
</comment>
<dbReference type="PANTHER" id="PTHR40942">
    <property type="match status" value="1"/>
</dbReference>
<evidence type="ECO:0000256" key="5">
    <source>
        <dbReference type="ARBA" id="ARBA00023004"/>
    </source>
</evidence>
<keyword evidence="4" id="KW-0249">Electron transport</keyword>
<feature type="region of interest" description="Disordered" evidence="7">
    <location>
        <begin position="157"/>
        <end position="177"/>
    </location>
</feature>
<reference evidence="10 11" key="1">
    <citation type="submission" date="2017-06" db="EMBL/GenBank/DDBJ databases">
        <title>Reclassification of a Polynucleobacter cosmopolitanus strain isolated from tropical Lake Victoria as Polynucleobacter victoriensis comb. nov.</title>
        <authorList>
            <person name="Hahn M.W."/>
        </authorList>
    </citation>
    <scope>NUCLEOTIDE SEQUENCE [LARGE SCALE GENOMIC DNA]</scope>
    <source>
        <strain evidence="10 11">MWH-MoIso2</strain>
    </source>
</reference>
<evidence type="ECO:0000256" key="3">
    <source>
        <dbReference type="ARBA" id="ARBA00022723"/>
    </source>
</evidence>
<keyword evidence="8" id="KW-1133">Transmembrane helix</keyword>
<dbReference type="PROSITE" id="PS51007">
    <property type="entry name" value="CYTC"/>
    <property type="match status" value="1"/>
</dbReference>
<protein>
    <submittedName>
        <fullName evidence="10">Cytochrome c5 family protein</fullName>
    </submittedName>
</protein>
<dbReference type="Pfam" id="PF13442">
    <property type="entry name" value="Cytochrome_CBB3"/>
    <property type="match status" value="1"/>
</dbReference>
<dbReference type="InterPro" id="IPR002323">
    <property type="entry name" value="Cyt_CIE"/>
</dbReference>
<evidence type="ECO:0000256" key="4">
    <source>
        <dbReference type="ARBA" id="ARBA00022982"/>
    </source>
</evidence>
<proteinExistence type="predicted"/>
<keyword evidence="8" id="KW-0812">Transmembrane</keyword>
<dbReference type="Gene3D" id="1.10.760.10">
    <property type="entry name" value="Cytochrome c-like domain"/>
    <property type="match status" value="1"/>
</dbReference>
<evidence type="ECO:0000259" key="9">
    <source>
        <dbReference type="PROSITE" id="PS51007"/>
    </source>
</evidence>
<dbReference type="GO" id="GO:0005506">
    <property type="term" value="F:iron ion binding"/>
    <property type="evidence" value="ECO:0007669"/>
    <property type="project" value="InterPro"/>
</dbReference>
<dbReference type="InterPro" id="IPR036909">
    <property type="entry name" value="Cyt_c-like_dom_sf"/>
</dbReference>
<gene>
    <name evidence="10" type="ORF">AOC33_02240</name>
</gene>
<organism evidence="10 11">
    <name type="scientific">Polynucleobacter cosmopolitanus</name>
    <dbReference type="NCBI Taxonomy" id="351345"/>
    <lineage>
        <taxon>Bacteria</taxon>
        <taxon>Pseudomonadati</taxon>
        <taxon>Pseudomonadota</taxon>
        <taxon>Betaproteobacteria</taxon>
        <taxon>Burkholderiales</taxon>
        <taxon>Burkholderiaceae</taxon>
        <taxon>Polynucleobacter</taxon>
    </lineage>
</organism>
<keyword evidence="3 6" id="KW-0479">Metal-binding</keyword>